<organism evidence="1 2">
    <name type="scientific">Chryseobacterium zhengzhouense</name>
    <dbReference type="NCBI Taxonomy" id="1636086"/>
    <lineage>
        <taxon>Bacteria</taxon>
        <taxon>Pseudomonadati</taxon>
        <taxon>Bacteroidota</taxon>
        <taxon>Flavobacteriia</taxon>
        <taxon>Flavobacteriales</taxon>
        <taxon>Weeksellaceae</taxon>
        <taxon>Chryseobacterium group</taxon>
        <taxon>Chryseobacterium</taxon>
    </lineage>
</organism>
<dbReference type="EMBL" id="JBHTCR010000002">
    <property type="protein sequence ID" value="MFC7346387.1"/>
    <property type="molecule type" value="Genomic_DNA"/>
</dbReference>
<dbReference type="Proteomes" id="UP001596550">
    <property type="component" value="Unassembled WGS sequence"/>
</dbReference>
<gene>
    <name evidence="1" type="ORF">ACFQO9_06590</name>
</gene>
<evidence type="ECO:0000313" key="2">
    <source>
        <dbReference type="Proteomes" id="UP001596550"/>
    </source>
</evidence>
<reference evidence="2" key="1">
    <citation type="journal article" date="2019" name="Int. J. Syst. Evol. Microbiol.">
        <title>The Global Catalogue of Microorganisms (GCM) 10K type strain sequencing project: providing services to taxonomists for standard genome sequencing and annotation.</title>
        <authorList>
            <consortium name="The Broad Institute Genomics Platform"/>
            <consortium name="The Broad Institute Genome Sequencing Center for Infectious Disease"/>
            <person name="Wu L."/>
            <person name="Ma J."/>
        </authorList>
    </citation>
    <scope>NUCLEOTIDE SEQUENCE [LARGE SCALE GENOMIC DNA]</scope>
    <source>
        <strain evidence="2">CCUG 54781</strain>
    </source>
</reference>
<name>A0ABW2LUZ1_9FLAO</name>
<protein>
    <submittedName>
        <fullName evidence="1">Uncharacterized protein</fullName>
    </submittedName>
</protein>
<dbReference type="RefSeq" id="WP_378175639.1">
    <property type="nucleotide sequence ID" value="NZ_JBHTCR010000002.1"/>
</dbReference>
<accession>A0ABW2LUZ1</accession>
<comment type="caution">
    <text evidence="1">The sequence shown here is derived from an EMBL/GenBank/DDBJ whole genome shotgun (WGS) entry which is preliminary data.</text>
</comment>
<sequence length="47" mass="5686">MRVVVIQNVTKWSEESPKSYIQILELRSHPFRLCQNDNIMKNQNFYS</sequence>
<evidence type="ECO:0000313" key="1">
    <source>
        <dbReference type="EMBL" id="MFC7346387.1"/>
    </source>
</evidence>
<proteinExistence type="predicted"/>
<keyword evidence="2" id="KW-1185">Reference proteome</keyword>